<proteinExistence type="predicted"/>
<accession>A0A0E9RJJ0</accession>
<reference evidence="1" key="1">
    <citation type="submission" date="2014-11" db="EMBL/GenBank/DDBJ databases">
        <authorList>
            <person name="Amaro Gonzalez C."/>
        </authorList>
    </citation>
    <scope>NUCLEOTIDE SEQUENCE</scope>
</reference>
<dbReference type="AlphaFoldDB" id="A0A0E9RJJ0"/>
<protein>
    <submittedName>
        <fullName evidence="1">Uncharacterized protein</fullName>
    </submittedName>
</protein>
<name>A0A0E9RJJ0_ANGAN</name>
<dbReference type="EMBL" id="GBXM01079600">
    <property type="protein sequence ID" value="JAH28977.1"/>
    <property type="molecule type" value="Transcribed_RNA"/>
</dbReference>
<organism evidence="1">
    <name type="scientific">Anguilla anguilla</name>
    <name type="common">European freshwater eel</name>
    <name type="synonym">Muraena anguilla</name>
    <dbReference type="NCBI Taxonomy" id="7936"/>
    <lineage>
        <taxon>Eukaryota</taxon>
        <taxon>Metazoa</taxon>
        <taxon>Chordata</taxon>
        <taxon>Craniata</taxon>
        <taxon>Vertebrata</taxon>
        <taxon>Euteleostomi</taxon>
        <taxon>Actinopterygii</taxon>
        <taxon>Neopterygii</taxon>
        <taxon>Teleostei</taxon>
        <taxon>Anguilliformes</taxon>
        <taxon>Anguillidae</taxon>
        <taxon>Anguilla</taxon>
    </lineage>
</organism>
<reference evidence="1" key="2">
    <citation type="journal article" date="2015" name="Fish Shellfish Immunol.">
        <title>Early steps in the European eel (Anguilla anguilla)-Vibrio vulnificus interaction in the gills: Role of the RtxA13 toxin.</title>
        <authorList>
            <person name="Callol A."/>
            <person name="Pajuelo D."/>
            <person name="Ebbesson L."/>
            <person name="Teles M."/>
            <person name="MacKenzie S."/>
            <person name="Amaro C."/>
        </authorList>
    </citation>
    <scope>NUCLEOTIDE SEQUENCE</scope>
</reference>
<sequence length="25" mass="2956">MKKVQLVLHMMTRDNTVFDLVTTSF</sequence>
<evidence type="ECO:0000313" key="1">
    <source>
        <dbReference type="EMBL" id="JAH28977.1"/>
    </source>
</evidence>